<accession>A0AC34RIC7</accession>
<dbReference type="WBParaSite" id="JU765_v2.g7095.t1">
    <property type="protein sequence ID" value="JU765_v2.g7095.t1"/>
    <property type="gene ID" value="JU765_v2.g7095"/>
</dbReference>
<name>A0AC34RIC7_9BILA</name>
<sequence>MKLVAVSFLLIFQLIFGNSLSSQCPQGSIASFSGDNCWYLISVPLDFIYAERYCLTLGGHLASIHKAYDNAFMTVKAKELFSQATRFAIGGNNLRSQKDWAWNDGSTFDFENWANYEPSNSTWKNCLHVDVGRGKWYTSECTIKVPFVCQKPLSNSSSTMPTP</sequence>
<reference evidence="2" key="1">
    <citation type="submission" date="2022-11" db="UniProtKB">
        <authorList>
            <consortium name="WormBaseParasite"/>
        </authorList>
    </citation>
    <scope>IDENTIFICATION</scope>
</reference>
<proteinExistence type="predicted"/>
<organism evidence="1 2">
    <name type="scientific">Panagrolaimus sp. JU765</name>
    <dbReference type="NCBI Taxonomy" id="591449"/>
    <lineage>
        <taxon>Eukaryota</taxon>
        <taxon>Metazoa</taxon>
        <taxon>Ecdysozoa</taxon>
        <taxon>Nematoda</taxon>
        <taxon>Chromadorea</taxon>
        <taxon>Rhabditida</taxon>
        <taxon>Tylenchina</taxon>
        <taxon>Panagrolaimomorpha</taxon>
        <taxon>Panagrolaimoidea</taxon>
        <taxon>Panagrolaimidae</taxon>
        <taxon>Panagrolaimus</taxon>
    </lineage>
</organism>
<protein>
    <submittedName>
        <fullName evidence="2">C-type lectin domain-containing protein</fullName>
    </submittedName>
</protein>
<evidence type="ECO:0000313" key="1">
    <source>
        <dbReference type="Proteomes" id="UP000887576"/>
    </source>
</evidence>
<evidence type="ECO:0000313" key="2">
    <source>
        <dbReference type="WBParaSite" id="JU765_v2.g7095.t1"/>
    </source>
</evidence>
<dbReference type="Proteomes" id="UP000887576">
    <property type="component" value="Unplaced"/>
</dbReference>